<dbReference type="Proteomes" id="UP001056937">
    <property type="component" value="Chromosome 1"/>
</dbReference>
<gene>
    <name evidence="1" type="ORF">LHA26_00170</name>
</gene>
<keyword evidence="2" id="KW-1185">Reference proteome</keyword>
<evidence type="ECO:0000313" key="1">
    <source>
        <dbReference type="EMBL" id="USI72936.1"/>
    </source>
</evidence>
<dbReference type="InterPro" id="IPR036701">
    <property type="entry name" value="RraB-like_sf"/>
</dbReference>
<dbReference type="EMBL" id="CP084930">
    <property type="protein sequence ID" value="USI72936.1"/>
    <property type="molecule type" value="Genomic_DNA"/>
</dbReference>
<sequence>MQIVALDDGEVAADIQRDQTTDTEALEALTVDALRLELRFSVRYDGWGTVATAD</sequence>
<dbReference type="RefSeq" id="WP_252166747.1">
    <property type="nucleotide sequence ID" value="NZ_CP084930.1"/>
</dbReference>
<reference evidence="1" key="1">
    <citation type="journal article" date="2022" name="Toxins">
        <title>Genomic Analysis of Sphingopyxis sp. USTB-05 for Biodegrading Cyanobacterial Hepatotoxins.</title>
        <authorList>
            <person name="Liu C."/>
            <person name="Xu Q."/>
            <person name="Zhao Z."/>
            <person name="Zhang H."/>
            <person name="Liu X."/>
            <person name="Yin C."/>
            <person name="Liu Y."/>
            <person name="Yan H."/>
        </authorList>
    </citation>
    <scope>NUCLEOTIDE SEQUENCE</scope>
    <source>
        <strain evidence="1">NBD5</strain>
    </source>
</reference>
<accession>A0ABY4X8D7</accession>
<protein>
    <submittedName>
        <fullName evidence="1">Ribonuclease E inhibitor RraB</fullName>
    </submittedName>
</protein>
<evidence type="ECO:0000313" key="2">
    <source>
        <dbReference type="Proteomes" id="UP001056937"/>
    </source>
</evidence>
<proteinExistence type="predicted"/>
<organism evidence="1 2">
    <name type="scientific">Sphingomonas morindae</name>
    <dbReference type="NCBI Taxonomy" id="1541170"/>
    <lineage>
        <taxon>Bacteria</taxon>
        <taxon>Pseudomonadati</taxon>
        <taxon>Pseudomonadota</taxon>
        <taxon>Alphaproteobacteria</taxon>
        <taxon>Sphingomonadales</taxon>
        <taxon>Sphingomonadaceae</taxon>
        <taxon>Sphingomonas</taxon>
    </lineage>
</organism>
<dbReference type="SUPFAM" id="SSF89946">
    <property type="entry name" value="Hypothetical protein VC0424"/>
    <property type="match status" value="1"/>
</dbReference>
<name>A0ABY4X8D7_9SPHN</name>
<dbReference type="Gene3D" id="3.30.70.970">
    <property type="entry name" value="RraB-like"/>
    <property type="match status" value="1"/>
</dbReference>